<evidence type="ECO:0000256" key="13">
    <source>
        <dbReference type="ARBA" id="ARBA00023136"/>
    </source>
</evidence>
<accession>A0A2J8GMY9</accession>
<name>A0A2J8GMY9_VIBDI</name>
<dbReference type="RefSeq" id="WP_102942060.1">
    <property type="nucleotide sequence ID" value="NZ_QLTR01000021.1"/>
</dbReference>
<evidence type="ECO:0000256" key="15">
    <source>
        <dbReference type="ARBA" id="ARBA00032605"/>
    </source>
</evidence>
<evidence type="ECO:0000256" key="8">
    <source>
        <dbReference type="ARBA" id="ARBA00022573"/>
    </source>
</evidence>
<keyword evidence="12 19" id="KW-1133">Transmembrane helix</keyword>
<dbReference type="Proteomes" id="UP000248729">
    <property type="component" value="Unassembled WGS sequence"/>
</dbReference>
<keyword evidence="10 19" id="KW-0812">Transmembrane</keyword>
<reference evidence="20 21" key="1">
    <citation type="submission" date="2018-06" db="EMBL/GenBank/DDBJ databases">
        <title>Freshwater and sediment microbial communities from various areas in North America, analyzing microbe dynamics in response to fracking.</title>
        <authorList>
            <person name="Lamendella R."/>
        </authorList>
    </citation>
    <scope>NUCLEOTIDE SEQUENCE [LARGE SCALE GENOMIC DNA]</scope>
    <source>
        <strain evidence="20 21">99A</strain>
    </source>
</reference>
<dbReference type="EMBL" id="QLTR01000021">
    <property type="protein sequence ID" value="RAS60578.1"/>
    <property type="molecule type" value="Genomic_DNA"/>
</dbReference>
<feature type="transmembrane region" description="Helical" evidence="19">
    <location>
        <begin position="110"/>
        <end position="128"/>
    </location>
</feature>
<evidence type="ECO:0000256" key="5">
    <source>
        <dbReference type="ARBA" id="ARBA00013200"/>
    </source>
</evidence>
<comment type="similarity">
    <text evidence="4 19">Belongs to the CobS family.</text>
</comment>
<comment type="pathway">
    <text evidence="3 19">Cofactor biosynthesis; adenosylcobalamin biosynthesis; adenosylcobalamin from cob(II)yrinate a,c-diamide: step 7/7.</text>
</comment>
<dbReference type="PANTHER" id="PTHR34148:SF1">
    <property type="entry name" value="ADENOSYLCOBINAMIDE-GDP RIBAZOLETRANSFERASE"/>
    <property type="match status" value="1"/>
</dbReference>
<protein>
    <recommendedName>
        <fullName evidence="6 19">Adenosylcobinamide-GDP ribazoletransferase</fullName>
        <ecNumber evidence="5 19">2.7.8.26</ecNumber>
    </recommendedName>
    <alternativeName>
        <fullName evidence="16 19">Cobalamin synthase</fullName>
    </alternativeName>
    <alternativeName>
        <fullName evidence="15 19">Cobalamin-5'-phosphate synthase</fullName>
    </alternativeName>
</protein>
<comment type="catalytic activity">
    <reaction evidence="17 19">
        <text>alpha-ribazole + adenosylcob(III)inamide-GDP = adenosylcob(III)alamin + GMP + H(+)</text>
        <dbReference type="Rhea" id="RHEA:16049"/>
        <dbReference type="ChEBI" id="CHEBI:10329"/>
        <dbReference type="ChEBI" id="CHEBI:15378"/>
        <dbReference type="ChEBI" id="CHEBI:18408"/>
        <dbReference type="ChEBI" id="CHEBI:58115"/>
        <dbReference type="ChEBI" id="CHEBI:60487"/>
        <dbReference type="EC" id="2.7.8.26"/>
    </reaction>
</comment>
<gene>
    <name evidence="19" type="primary">cobS</name>
    <name evidence="20" type="ORF">DET48_12184</name>
</gene>
<keyword evidence="13 19" id="KW-0472">Membrane</keyword>
<evidence type="ECO:0000256" key="1">
    <source>
        <dbReference type="ARBA" id="ARBA00001946"/>
    </source>
</evidence>
<dbReference type="GO" id="GO:0051073">
    <property type="term" value="F:adenosylcobinamide-GDP ribazoletransferase activity"/>
    <property type="evidence" value="ECO:0007669"/>
    <property type="project" value="UniProtKB-UniRule"/>
</dbReference>
<evidence type="ECO:0000313" key="21">
    <source>
        <dbReference type="Proteomes" id="UP000248729"/>
    </source>
</evidence>
<evidence type="ECO:0000256" key="4">
    <source>
        <dbReference type="ARBA" id="ARBA00010561"/>
    </source>
</evidence>
<comment type="caution">
    <text evidence="19">Lacks conserved residue(s) required for the propagation of feature annotation.</text>
</comment>
<dbReference type="GO" id="GO:0008818">
    <property type="term" value="F:cobalamin 5'-phosphate synthase activity"/>
    <property type="evidence" value="ECO:0007669"/>
    <property type="project" value="UniProtKB-UniRule"/>
</dbReference>
<dbReference type="HAMAP" id="MF_00719">
    <property type="entry name" value="CobS"/>
    <property type="match status" value="1"/>
</dbReference>
<evidence type="ECO:0000256" key="11">
    <source>
        <dbReference type="ARBA" id="ARBA00022842"/>
    </source>
</evidence>
<dbReference type="AlphaFoldDB" id="A0A2J8GMY9"/>
<dbReference type="GO" id="GO:0005886">
    <property type="term" value="C:plasma membrane"/>
    <property type="evidence" value="ECO:0007669"/>
    <property type="project" value="UniProtKB-SubCell"/>
</dbReference>
<evidence type="ECO:0000256" key="14">
    <source>
        <dbReference type="ARBA" id="ARBA00025228"/>
    </source>
</evidence>
<evidence type="ECO:0000256" key="16">
    <source>
        <dbReference type="ARBA" id="ARBA00032853"/>
    </source>
</evidence>
<dbReference type="EC" id="2.7.8.26" evidence="5 19"/>
<evidence type="ECO:0000256" key="2">
    <source>
        <dbReference type="ARBA" id="ARBA00004651"/>
    </source>
</evidence>
<dbReference type="NCBIfam" id="TIGR00317">
    <property type="entry name" value="cobS"/>
    <property type="match status" value="1"/>
</dbReference>
<evidence type="ECO:0000256" key="17">
    <source>
        <dbReference type="ARBA" id="ARBA00048623"/>
    </source>
</evidence>
<evidence type="ECO:0000256" key="10">
    <source>
        <dbReference type="ARBA" id="ARBA00022692"/>
    </source>
</evidence>
<keyword evidence="7 19" id="KW-1003">Cell membrane</keyword>
<comment type="function">
    <text evidence="14 19">Joins adenosylcobinamide-GDP and alpha-ribazole to generate adenosylcobalamin (Ado-cobalamin). Also synthesizes adenosylcobalamin 5'-phosphate from adenosylcobinamide-GDP and alpha-ribazole 5'-phosphate.</text>
</comment>
<dbReference type="InterPro" id="IPR003805">
    <property type="entry name" value="CobS"/>
</dbReference>
<dbReference type="PANTHER" id="PTHR34148">
    <property type="entry name" value="ADENOSYLCOBINAMIDE-GDP RIBAZOLETRANSFERASE"/>
    <property type="match status" value="1"/>
</dbReference>
<proteinExistence type="inferred from homology"/>
<evidence type="ECO:0000256" key="6">
    <source>
        <dbReference type="ARBA" id="ARBA00015850"/>
    </source>
</evidence>
<dbReference type="GO" id="GO:0009236">
    <property type="term" value="P:cobalamin biosynthetic process"/>
    <property type="evidence" value="ECO:0007669"/>
    <property type="project" value="UniProtKB-UniRule"/>
</dbReference>
<evidence type="ECO:0000256" key="18">
    <source>
        <dbReference type="ARBA" id="ARBA00049504"/>
    </source>
</evidence>
<feature type="transmembrane region" description="Helical" evidence="19">
    <location>
        <begin position="34"/>
        <end position="58"/>
    </location>
</feature>
<comment type="catalytic activity">
    <reaction evidence="18 19">
        <text>alpha-ribazole 5'-phosphate + adenosylcob(III)inamide-GDP = adenosylcob(III)alamin 5'-phosphate + GMP + H(+)</text>
        <dbReference type="Rhea" id="RHEA:23560"/>
        <dbReference type="ChEBI" id="CHEBI:15378"/>
        <dbReference type="ChEBI" id="CHEBI:57918"/>
        <dbReference type="ChEBI" id="CHEBI:58115"/>
        <dbReference type="ChEBI" id="CHEBI:60487"/>
        <dbReference type="ChEBI" id="CHEBI:60493"/>
        <dbReference type="EC" id="2.7.8.26"/>
    </reaction>
</comment>
<evidence type="ECO:0000256" key="9">
    <source>
        <dbReference type="ARBA" id="ARBA00022679"/>
    </source>
</evidence>
<keyword evidence="11 19" id="KW-0460">Magnesium</keyword>
<comment type="cofactor">
    <cofactor evidence="1 19">
        <name>Mg(2+)</name>
        <dbReference type="ChEBI" id="CHEBI:18420"/>
    </cofactor>
</comment>
<evidence type="ECO:0000256" key="12">
    <source>
        <dbReference type="ARBA" id="ARBA00022989"/>
    </source>
</evidence>
<evidence type="ECO:0000256" key="3">
    <source>
        <dbReference type="ARBA" id="ARBA00004663"/>
    </source>
</evidence>
<comment type="caution">
    <text evidence="20">The sequence shown here is derived from an EMBL/GenBank/DDBJ whole genome shotgun (WGS) entry which is preliminary data.</text>
</comment>
<feature type="transmembrane region" description="Helical" evidence="19">
    <location>
        <begin position="203"/>
        <end position="220"/>
    </location>
</feature>
<evidence type="ECO:0000256" key="19">
    <source>
        <dbReference type="HAMAP-Rule" id="MF_00719"/>
    </source>
</evidence>
<evidence type="ECO:0000256" key="7">
    <source>
        <dbReference type="ARBA" id="ARBA00022475"/>
    </source>
</evidence>
<evidence type="ECO:0000313" key="20">
    <source>
        <dbReference type="EMBL" id="RAS60578.1"/>
    </source>
</evidence>
<comment type="subcellular location">
    <subcellularLocation>
        <location evidence="2 19">Cell membrane</location>
        <topology evidence="2 19">Multi-pass membrane protein</topology>
    </subcellularLocation>
</comment>
<dbReference type="UniPathway" id="UPA00148">
    <property type="reaction ID" value="UER00238"/>
</dbReference>
<organism evidence="20 21">
    <name type="scientific">Vibrio diazotrophicus</name>
    <dbReference type="NCBI Taxonomy" id="685"/>
    <lineage>
        <taxon>Bacteria</taxon>
        <taxon>Pseudomonadati</taxon>
        <taxon>Pseudomonadota</taxon>
        <taxon>Gammaproteobacteria</taxon>
        <taxon>Vibrionales</taxon>
        <taxon>Vibrionaceae</taxon>
        <taxon>Vibrio</taxon>
    </lineage>
</organism>
<keyword evidence="8 19" id="KW-0169">Cobalamin biosynthesis</keyword>
<keyword evidence="9 19" id="KW-0808">Transferase</keyword>
<sequence length="255" mass="28177">MKPFLVTLQFITRIPVPQRWTSDYDFEQTYRGVVTFPIVGAILGIIAAAISVTLYMGLGWNSPLSAATYVFSLALLTGGFHLDGLADTCDGIFSARTPERMLEIMKDSRLGTHGALALFFVLTLKILTVTQILDTEPEEALLILVIAPCISRAWMSLLMYKQNYARESGLGHIYINRISSHQFYFTLAIGAAIASWMLGWQSLIAFCVTGGFALIYRRYINNTIGGQTGDTLGAGNELFELCFLMAMTSVWTLSI</sequence>
<dbReference type="Pfam" id="PF02654">
    <property type="entry name" value="CobS"/>
    <property type="match status" value="1"/>
</dbReference>